<comment type="subcellular location">
    <subcellularLocation>
        <location evidence="1">Membrane</location>
        <topology evidence="1">Multi-pass membrane protein</topology>
    </subcellularLocation>
</comment>
<comment type="similarity">
    <text evidence="2">Belongs to the IFI6/IFI27 family.</text>
</comment>
<keyword evidence="5" id="KW-0472">Membrane</keyword>
<reference evidence="6" key="1">
    <citation type="submission" date="2018-11" db="EMBL/GenBank/DDBJ databases">
        <authorList>
            <person name="Alioto T."/>
            <person name="Alioto T."/>
        </authorList>
    </citation>
    <scope>NUCLEOTIDE SEQUENCE</scope>
</reference>
<evidence type="ECO:0000256" key="3">
    <source>
        <dbReference type="ARBA" id="ARBA00022692"/>
    </source>
</evidence>
<dbReference type="InterPro" id="IPR038213">
    <property type="entry name" value="IFI6/IFI27-like_sf"/>
</dbReference>
<evidence type="ECO:0000256" key="5">
    <source>
        <dbReference type="ARBA" id="ARBA00023136"/>
    </source>
</evidence>
<protein>
    <submittedName>
        <fullName evidence="6">Uncharacterized protein</fullName>
    </submittedName>
</protein>
<evidence type="ECO:0000256" key="2">
    <source>
        <dbReference type="ARBA" id="ARBA00007262"/>
    </source>
</evidence>
<dbReference type="Proteomes" id="UP000596742">
    <property type="component" value="Unassembled WGS sequence"/>
</dbReference>
<dbReference type="InterPro" id="IPR009311">
    <property type="entry name" value="IFI6/IFI27-like"/>
</dbReference>
<organism evidence="6 7">
    <name type="scientific">Mytilus galloprovincialis</name>
    <name type="common">Mediterranean mussel</name>
    <dbReference type="NCBI Taxonomy" id="29158"/>
    <lineage>
        <taxon>Eukaryota</taxon>
        <taxon>Metazoa</taxon>
        <taxon>Spiralia</taxon>
        <taxon>Lophotrochozoa</taxon>
        <taxon>Mollusca</taxon>
        <taxon>Bivalvia</taxon>
        <taxon>Autobranchia</taxon>
        <taxon>Pteriomorphia</taxon>
        <taxon>Mytilida</taxon>
        <taxon>Mytiloidea</taxon>
        <taxon>Mytilidae</taxon>
        <taxon>Mytilinae</taxon>
        <taxon>Mytilus</taxon>
    </lineage>
</organism>
<dbReference type="AlphaFoldDB" id="A0A8B6DDV9"/>
<accession>A0A8B6DDV9</accession>
<proteinExistence type="inferred from homology"/>
<dbReference type="EMBL" id="UYJE01003265">
    <property type="protein sequence ID" value="VDI17852.1"/>
    <property type="molecule type" value="Genomic_DNA"/>
</dbReference>
<evidence type="ECO:0000256" key="4">
    <source>
        <dbReference type="ARBA" id="ARBA00022989"/>
    </source>
</evidence>
<keyword evidence="4" id="KW-1133">Transmembrane helix</keyword>
<keyword evidence="3" id="KW-0812">Transmembrane</keyword>
<dbReference type="GO" id="GO:0016020">
    <property type="term" value="C:membrane"/>
    <property type="evidence" value="ECO:0007669"/>
    <property type="project" value="UniProtKB-SubCell"/>
</dbReference>
<comment type="caution">
    <text evidence="6">The sequence shown here is derived from an EMBL/GenBank/DDBJ whole genome shotgun (WGS) entry which is preliminary data.</text>
</comment>
<evidence type="ECO:0000313" key="7">
    <source>
        <dbReference type="Proteomes" id="UP000596742"/>
    </source>
</evidence>
<dbReference type="Gene3D" id="6.10.110.10">
    <property type="match status" value="1"/>
</dbReference>
<keyword evidence="7" id="KW-1185">Reference proteome</keyword>
<evidence type="ECO:0000313" key="6">
    <source>
        <dbReference type="EMBL" id="VDI17852.1"/>
    </source>
</evidence>
<sequence length="132" mass="14420">MELESGRCHMLHHLSGSSWYRSGCWNPFCNISSRIWSRRVAAGSVAAKVMSMIGVVQAGGWFAFFQSVGVTGVGATGKMVLASTVSPMCAAICGSSEEIQGIKERAMNLISEKAWLQINDIHIKFSYRTQTQ</sequence>
<evidence type="ECO:0000256" key="1">
    <source>
        <dbReference type="ARBA" id="ARBA00004141"/>
    </source>
</evidence>
<name>A0A8B6DDV9_MYTGA</name>
<dbReference type="Pfam" id="PF06140">
    <property type="entry name" value="Ifi-6-16"/>
    <property type="match status" value="1"/>
</dbReference>
<gene>
    <name evidence="6" type="ORF">MGAL_10B010560</name>
</gene>